<reference evidence="2 3" key="1">
    <citation type="submission" date="2019-08" db="EMBL/GenBank/DDBJ databases">
        <title>Draft genome sequences of two oriental melons (Cucumis melo L. var makuwa).</title>
        <authorList>
            <person name="Kwon S.-Y."/>
        </authorList>
    </citation>
    <scope>NUCLEOTIDE SEQUENCE [LARGE SCALE GENOMIC DNA]</scope>
    <source>
        <strain evidence="3">cv. SW 3</strain>
        <tissue evidence="2">Leaf</tissue>
    </source>
</reference>
<dbReference type="Proteomes" id="UP000321393">
    <property type="component" value="Unassembled WGS sequence"/>
</dbReference>
<gene>
    <name evidence="2" type="ORF">E6C27_scaffold418G00040</name>
</gene>
<feature type="region of interest" description="Disordered" evidence="1">
    <location>
        <begin position="111"/>
        <end position="133"/>
    </location>
</feature>
<comment type="caution">
    <text evidence="2">The sequence shown here is derived from an EMBL/GenBank/DDBJ whole genome shotgun (WGS) entry which is preliminary data.</text>
</comment>
<accession>A0A5A7VFP2</accession>
<evidence type="ECO:0000313" key="3">
    <source>
        <dbReference type="Proteomes" id="UP000321393"/>
    </source>
</evidence>
<dbReference type="EMBL" id="SSTE01000601">
    <property type="protein sequence ID" value="KAA0067202.1"/>
    <property type="molecule type" value="Genomic_DNA"/>
</dbReference>
<feature type="compositionally biased region" description="Polar residues" evidence="1">
    <location>
        <begin position="112"/>
        <end position="133"/>
    </location>
</feature>
<sequence>MGDLRFHTSERDYQRTTQNSGVMVIGENDASGSKDNNFYGILDEVLHVQYPMEKSVWLFKCRWSIVHHDTDDFIEDEDEHLSHESTMSSFSSSFDETDVMFLEFIEDLDNPTRGSSSVGDNSENTSRSSRATYKSFSTSKSTATLRRHVSTNHTYWWNVMRTDTTSVIITWVVHSRSNHRPTRVLDRSSLTIIAAGQSHLYNDSTSSLDKKESRSTMWSCSSKHTAGFAMNFVHEGTSTTRPTMLDGANYGY</sequence>
<dbReference type="AlphaFoldDB" id="A0A5A7VFP2"/>
<protein>
    <submittedName>
        <fullName evidence="2">NBS-LRR type resistance protein</fullName>
    </submittedName>
</protein>
<name>A0A5A7VFP2_CUCMM</name>
<dbReference type="OrthoDB" id="1878503at2759"/>
<evidence type="ECO:0000256" key="1">
    <source>
        <dbReference type="SAM" id="MobiDB-lite"/>
    </source>
</evidence>
<organism evidence="2 3">
    <name type="scientific">Cucumis melo var. makuwa</name>
    <name type="common">Oriental melon</name>
    <dbReference type="NCBI Taxonomy" id="1194695"/>
    <lineage>
        <taxon>Eukaryota</taxon>
        <taxon>Viridiplantae</taxon>
        <taxon>Streptophyta</taxon>
        <taxon>Embryophyta</taxon>
        <taxon>Tracheophyta</taxon>
        <taxon>Spermatophyta</taxon>
        <taxon>Magnoliopsida</taxon>
        <taxon>eudicotyledons</taxon>
        <taxon>Gunneridae</taxon>
        <taxon>Pentapetalae</taxon>
        <taxon>rosids</taxon>
        <taxon>fabids</taxon>
        <taxon>Cucurbitales</taxon>
        <taxon>Cucurbitaceae</taxon>
        <taxon>Benincaseae</taxon>
        <taxon>Cucumis</taxon>
    </lineage>
</organism>
<dbReference type="PANTHER" id="PTHR48258">
    <property type="entry name" value="DUF4218 DOMAIN-CONTAINING PROTEIN-RELATED"/>
    <property type="match status" value="1"/>
</dbReference>
<proteinExistence type="predicted"/>
<evidence type="ECO:0000313" key="2">
    <source>
        <dbReference type="EMBL" id="KAA0067202.1"/>
    </source>
</evidence>